<dbReference type="GO" id="GO:0008168">
    <property type="term" value="F:methyltransferase activity"/>
    <property type="evidence" value="ECO:0007669"/>
    <property type="project" value="UniProtKB-KW"/>
</dbReference>
<dbReference type="AlphaFoldDB" id="A8AAF1"/>
<evidence type="ECO:0000256" key="2">
    <source>
        <dbReference type="ARBA" id="ARBA00022679"/>
    </source>
</evidence>
<evidence type="ECO:0000313" key="5">
    <source>
        <dbReference type="EMBL" id="ABU81903.1"/>
    </source>
</evidence>
<dbReference type="Pfam" id="PF04252">
    <property type="entry name" value="SFM1-like"/>
    <property type="match status" value="1"/>
</dbReference>
<dbReference type="STRING" id="453591.Igni_0721"/>
<feature type="domain" description="SAM-dependent MTase TRM10-type" evidence="4">
    <location>
        <begin position="117"/>
        <end position="297"/>
    </location>
</feature>
<protein>
    <submittedName>
        <fullName evidence="5">tRNA (Guanine-N1-)-methyltransferase</fullName>
    </submittedName>
</protein>
<name>A8AAF1_IGNH4</name>
<evidence type="ECO:0000256" key="3">
    <source>
        <dbReference type="ARBA" id="ARBA00022691"/>
    </source>
</evidence>
<dbReference type="InterPro" id="IPR028564">
    <property type="entry name" value="MT_TRM10-typ"/>
</dbReference>
<evidence type="ECO:0000259" key="4">
    <source>
        <dbReference type="PROSITE" id="PS51675"/>
    </source>
</evidence>
<dbReference type="EMBL" id="CP000816">
    <property type="protein sequence ID" value="ABU81903.1"/>
    <property type="molecule type" value="Genomic_DNA"/>
</dbReference>
<dbReference type="PhylomeDB" id="A8AAF1"/>
<sequence length="359" mass="41354">MGRSRVAQPLHLFSPRTVRHPGTDRMRPRDALLKLLYERGAEKLASLKCNMNLRFKRDPFQETAVHMLVKGSKVNLRKGLKSRRWFRTEFGSRTMWYMLRGGEEVSDATHESEGELTREHLLPLLDELPYVAVYLGFLGIHTPKELRKLKLQLWETLNAVRYFLWDSHVVFVDAPKDFQWKPNDYVKVMRLEDLCVFDEVVLLDPNAEESLTSHDVLNADVFLFGGIVDKEIPRPGLTSKIPCDCCRRRRIELWGSTVGVPLMIHKLVFAVLMARYELRGDIQKAIIKVMGSRERRWRLAWEAITAYKEGKDPLEAVLRKAEALGASRAEVVRALKMSGIEGGKLAERLQAEHSGEDRH</sequence>
<organism evidence="5 6">
    <name type="scientific">Ignicoccus hospitalis (strain KIN4/I / DSM 18386 / JCM 14125)</name>
    <dbReference type="NCBI Taxonomy" id="453591"/>
    <lineage>
        <taxon>Archaea</taxon>
        <taxon>Thermoproteota</taxon>
        <taxon>Thermoprotei</taxon>
        <taxon>Desulfurococcales</taxon>
        <taxon>Desulfurococcaceae</taxon>
        <taxon>Ignicoccus</taxon>
    </lineage>
</organism>
<dbReference type="Proteomes" id="UP000000262">
    <property type="component" value="Chromosome"/>
</dbReference>
<keyword evidence="6" id="KW-1185">Reference proteome</keyword>
<dbReference type="PROSITE" id="PS51675">
    <property type="entry name" value="SAM_MT_TRM10"/>
    <property type="match status" value="1"/>
</dbReference>
<dbReference type="KEGG" id="iho:Igni_0721"/>
<accession>A8AAF1</accession>
<dbReference type="eggNOG" id="arCOG00967">
    <property type="taxonomic scope" value="Archaea"/>
</dbReference>
<keyword evidence="3" id="KW-0949">S-adenosyl-L-methionine</keyword>
<evidence type="ECO:0000313" key="6">
    <source>
        <dbReference type="Proteomes" id="UP000000262"/>
    </source>
</evidence>
<dbReference type="HOGENOM" id="CLU_770765_0_0_2"/>
<reference evidence="5 6" key="1">
    <citation type="journal article" date="2008" name="Genome Biol.">
        <title>A genomic analysis of the archaeal system Ignicoccus hospitalis-Nanoarchaeum equitans.</title>
        <authorList>
            <person name="Podar M."/>
            <person name="Anderson I."/>
            <person name="Makarova K.S."/>
            <person name="Elkins J.G."/>
            <person name="Ivanova N."/>
            <person name="Wall M.A."/>
            <person name="Lykidis A."/>
            <person name="Mavromatis K."/>
            <person name="Sun H."/>
            <person name="Hudson M.E."/>
            <person name="Chen W."/>
            <person name="Deciu C."/>
            <person name="Hutchison D."/>
            <person name="Eads J.R."/>
            <person name="Anderson A."/>
            <person name="Fernandes F."/>
            <person name="Szeto E."/>
            <person name="Lapidus A."/>
            <person name="Kyrpides N.C."/>
            <person name="Saier M.H.Jr."/>
            <person name="Richardson P.M."/>
            <person name="Rachel R."/>
            <person name="Huber H."/>
            <person name="Eisen J.A."/>
            <person name="Koonin E.V."/>
            <person name="Keller M."/>
            <person name="Stetter K.O."/>
        </authorList>
    </citation>
    <scope>NUCLEOTIDE SEQUENCE [LARGE SCALE GENOMIC DNA]</scope>
    <source>
        <strain evidence="6">KIN4/I / DSM 18386 / JCM 14125</strain>
    </source>
</reference>
<proteinExistence type="predicted"/>
<dbReference type="GO" id="GO:0032259">
    <property type="term" value="P:methylation"/>
    <property type="evidence" value="ECO:0007669"/>
    <property type="project" value="UniProtKB-KW"/>
</dbReference>
<dbReference type="Gene3D" id="3.40.1280.30">
    <property type="match status" value="1"/>
</dbReference>
<keyword evidence="1 5" id="KW-0489">Methyltransferase</keyword>
<dbReference type="InterPro" id="IPR007364">
    <property type="entry name" value="SFM1-like"/>
</dbReference>
<gene>
    <name evidence="5" type="ordered locus">Igni_0721</name>
</gene>
<evidence type="ECO:0000256" key="1">
    <source>
        <dbReference type="ARBA" id="ARBA00022603"/>
    </source>
</evidence>
<keyword evidence="2 5" id="KW-0808">Transferase</keyword>
<dbReference type="InterPro" id="IPR038459">
    <property type="entry name" value="MT_TRM10-typ_sf"/>
</dbReference>